<proteinExistence type="predicted"/>
<keyword evidence="2" id="KW-1185">Reference proteome</keyword>
<comment type="caution">
    <text evidence="1">The sequence shown here is derived from an EMBL/GenBank/DDBJ whole genome shotgun (WGS) entry which is preliminary data.</text>
</comment>
<sequence length="257" mass="28368">MALNTAPSIALLDPPVCASRCTNGVTVHLSDEVPDDQQLRVVLKHKDCVLADVAMVGNGRRVVRVPFEAEEPCITTICVVNSDGETPEASHVLPVLPPTASEDIRQIFLRVVEVIKNSDVNFQAAYLELPVEQVSDGLDPLDQHIQEVAWKKNFQSLCEDLGSLLELLWDRIEKDTTDTPIPTEMETSLHNVLVYLMGNGAWSIVAFLLETCLQSGLPIAMDGEKLPISDLQSEHLKQLADTVQMQQRNGDRQQPLA</sequence>
<organism evidence="1 2">
    <name type="scientific">Ostreobium quekettii</name>
    <dbReference type="NCBI Taxonomy" id="121088"/>
    <lineage>
        <taxon>Eukaryota</taxon>
        <taxon>Viridiplantae</taxon>
        <taxon>Chlorophyta</taxon>
        <taxon>core chlorophytes</taxon>
        <taxon>Ulvophyceae</taxon>
        <taxon>TCBD clade</taxon>
        <taxon>Bryopsidales</taxon>
        <taxon>Ostreobineae</taxon>
        <taxon>Ostreobiaceae</taxon>
        <taxon>Ostreobium</taxon>
    </lineage>
</organism>
<dbReference type="Proteomes" id="UP000708148">
    <property type="component" value="Unassembled WGS sequence"/>
</dbReference>
<gene>
    <name evidence="1" type="ORF">OSTQU699_LOCUS1043</name>
</gene>
<dbReference type="EMBL" id="CAJHUC010000375">
    <property type="protein sequence ID" value="CAD7695682.1"/>
    <property type="molecule type" value="Genomic_DNA"/>
</dbReference>
<evidence type="ECO:0000313" key="1">
    <source>
        <dbReference type="EMBL" id="CAD7695682.1"/>
    </source>
</evidence>
<protein>
    <submittedName>
        <fullName evidence="1">Uncharacterized protein</fullName>
    </submittedName>
</protein>
<dbReference type="AlphaFoldDB" id="A0A8S1IM69"/>
<accession>A0A8S1IM69</accession>
<evidence type="ECO:0000313" key="2">
    <source>
        <dbReference type="Proteomes" id="UP000708148"/>
    </source>
</evidence>
<reference evidence="1" key="1">
    <citation type="submission" date="2020-12" db="EMBL/GenBank/DDBJ databases">
        <authorList>
            <person name="Iha C."/>
        </authorList>
    </citation>
    <scope>NUCLEOTIDE SEQUENCE</scope>
</reference>
<name>A0A8S1IM69_9CHLO</name>